<keyword evidence="2" id="KW-1185">Reference proteome</keyword>
<dbReference type="EMBL" id="CAAALY010040527">
    <property type="protein sequence ID" value="VEL19183.1"/>
    <property type="molecule type" value="Genomic_DNA"/>
</dbReference>
<organism evidence="1 2">
    <name type="scientific">Protopolystoma xenopodis</name>
    <dbReference type="NCBI Taxonomy" id="117903"/>
    <lineage>
        <taxon>Eukaryota</taxon>
        <taxon>Metazoa</taxon>
        <taxon>Spiralia</taxon>
        <taxon>Lophotrochozoa</taxon>
        <taxon>Platyhelminthes</taxon>
        <taxon>Monogenea</taxon>
        <taxon>Polyopisthocotylea</taxon>
        <taxon>Polystomatidea</taxon>
        <taxon>Polystomatidae</taxon>
        <taxon>Protopolystoma</taxon>
    </lineage>
</organism>
<evidence type="ECO:0000313" key="1">
    <source>
        <dbReference type="EMBL" id="VEL19183.1"/>
    </source>
</evidence>
<sequence>MDFLSKKYELEVLPISDGGVKDSSQWACLELRCCKGKEKHFVRSLSYVPGSKTSELRQTYLSCATKHNFLSFLDGEAEKPRIL</sequence>
<evidence type="ECO:0000313" key="2">
    <source>
        <dbReference type="Proteomes" id="UP000784294"/>
    </source>
</evidence>
<proteinExistence type="predicted"/>
<name>A0A3S5CLV3_9PLAT</name>
<protein>
    <submittedName>
        <fullName evidence="1">Uncharacterized protein</fullName>
    </submittedName>
</protein>
<accession>A0A3S5CLV3</accession>
<dbReference type="Proteomes" id="UP000784294">
    <property type="component" value="Unassembled WGS sequence"/>
</dbReference>
<dbReference type="AlphaFoldDB" id="A0A3S5CLV3"/>
<comment type="caution">
    <text evidence="1">The sequence shown here is derived from an EMBL/GenBank/DDBJ whole genome shotgun (WGS) entry which is preliminary data.</text>
</comment>
<gene>
    <name evidence="1" type="ORF">PXEA_LOCUS12623</name>
</gene>
<reference evidence="1" key="1">
    <citation type="submission" date="2018-11" db="EMBL/GenBank/DDBJ databases">
        <authorList>
            <consortium name="Pathogen Informatics"/>
        </authorList>
    </citation>
    <scope>NUCLEOTIDE SEQUENCE</scope>
</reference>